<name>A8PBB5_BRUMA</name>
<accession>A8PBB5</accession>
<reference evidence="1" key="1">
    <citation type="journal article" date="2007" name="Science">
        <title>Draft genome of the filarial nematode parasite Brugia malayi.</title>
        <authorList>
            <person name="Ghedin E."/>
            <person name="Wang S."/>
            <person name="Spiro D."/>
            <person name="Caler E."/>
            <person name="Zhao Q."/>
            <person name="Crabtree J."/>
            <person name="Allen J.E."/>
            <person name="Delcher A.L."/>
            <person name="Guiliano D.B."/>
            <person name="Miranda-Saavedra D."/>
            <person name="Angiuoli S.V."/>
            <person name="Creasy T."/>
            <person name="Amedeo P."/>
            <person name="Haas B."/>
            <person name="El-Sayed N.M."/>
            <person name="Wortman J.R."/>
            <person name="Feldblyum T."/>
            <person name="Tallon L."/>
            <person name="Schatz M."/>
            <person name="Shumway M."/>
            <person name="Koo H."/>
            <person name="Salzberg S.L."/>
            <person name="Schobel S."/>
            <person name="Pertea M."/>
            <person name="Pop M."/>
            <person name="White O."/>
            <person name="Barton G.J."/>
            <person name="Carlow C.K."/>
            <person name="Crawford M.J."/>
            <person name="Daub J."/>
            <person name="Dimmic M.W."/>
            <person name="Estes C.F."/>
            <person name="Foster J.M."/>
            <person name="Ganatra M."/>
            <person name="Gregory W.F."/>
            <person name="Johnson N.M."/>
            <person name="Jin J."/>
            <person name="Komuniecki R."/>
            <person name="Korf I."/>
            <person name="Kumar S."/>
            <person name="Laney S."/>
            <person name="Li B.W."/>
            <person name="Li W."/>
            <person name="Lindblom T.H."/>
            <person name="Lustigman S."/>
            <person name="Ma D."/>
            <person name="Maina C.V."/>
            <person name="Martin D.M."/>
            <person name="McCarter J.P."/>
            <person name="McReynolds L."/>
            <person name="Mitreva M."/>
            <person name="Nutman T.B."/>
            <person name="Parkinson J."/>
            <person name="Peregrin-Alvarez J.M."/>
            <person name="Poole C."/>
            <person name="Ren Q."/>
            <person name="Saunders L."/>
            <person name="Sluder A.E."/>
            <person name="Smith K."/>
            <person name="Stanke M."/>
            <person name="Unnasch T.R."/>
            <person name="Ware J."/>
            <person name="Wei A.D."/>
            <person name="Weil G."/>
            <person name="Williams D.J."/>
            <person name="Zhang Y."/>
            <person name="Williams S.A."/>
            <person name="Fraser-Liggett C."/>
            <person name="Slatko B."/>
            <person name="Blaxter M.L."/>
            <person name="Scott A.L."/>
        </authorList>
    </citation>
    <scope>NUCLEOTIDE SEQUENCE [LARGE SCALE GENOMIC DNA]</scope>
</reference>
<protein>
    <submittedName>
        <fullName evidence="1">DNA gyrase subunit B, putative</fullName>
    </submittedName>
</protein>
<gene>
    <name evidence="1" type="ORF">Bm1_21175</name>
</gene>
<dbReference type="InterPro" id="IPR036890">
    <property type="entry name" value="HATPase_C_sf"/>
</dbReference>
<evidence type="ECO:0000313" key="1">
    <source>
        <dbReference type="EMBL" id="EDP35465.1"/>
    </source>
</evidence>
<dbReference type="Gene3D" id="3.30.565.10">
    <property type="entry name" value="Histidine kinase-like ATPase, C-terminal domain"/>
    <property type="match status" value="1"/>
</dbReference>
<dbReference type="AlphaFoldDB" id="A8PBB5"/>
<organism evidence="1">
    <name type="scientific">Brugia malayi</name>
    <name type="common">Filarial nematode worm</name>
    <dbReference type="NCBI Taxonomy" id="6279"/>
    <lineage>
        <taxon>Eukaryota</taxon>
        <taxon>Metazoa</taxon>
        <taxon>Ecdysozoa</taxon>
        <taxon>Nematoda</taxon>
        <taxon>Chromadorea</taxon>
        <taxon>Rhabditida</taxon>
        <taxon>Spirurina</taxon>
        <taxon>Spiruromorpha</taxon>
        <taxon>Filarioidea</taxon>
        <taxon>Onchocercidae</taxon>
        <taxon>Brugia</taxon>
    </lineage>
</organism>
<proteinExistence type="predicted"/>
<sequence>MTQLHECGKCGSNITKRFLTDYVVHGAGISVENALSSWLELTIWRNKEESSMCFEDGE</sequence>
<dbReference type="EMBL" id="DS239008">
    <property type="protein sequence ID" value="EDP35465.1"/>
    <property type="molecule type" value="Genomic_DNA"/>
</dbReference>